<accession>A0A843XVW2</accession>
<feature type="non-terminal residue" evidence="2">
    <location>
        <position position="1"/>
    </location>
</feature>
<reference evidence="2" key="1">
    <citation type="submission" date="2017-07" db="EMBL/GenBank/DDBJ databases">
        <title>Taro Niue Genome Assembly and Annotation.</title>
        <authorList>
            <person name="Atibalentja N."/>
            <person name="Keating K."/>
            <person name="Fields C.J."/>
        </authorList>
    </citation>
    <scope>NUCLEOTIDE SEQUENCE</scope>
    <source>
        <strain evidence="2">Niue_2</strain>
        <tissue evidence="2">Leaf</tissue>
    </source>
</reference>
<name>A0A843XVW2_COLES</name>
<comment type="caution">
    <text evidence="2">The sequence shown here is derived from an EMBL/GenBank/DDBJ whole genome shotgun (WGS) entry which is preliminary data.</text>
</comment>
<dbReference type="AlphaFoldDB" id="A0A843XVW2"/>
<dbReference type="EMBL" id="NMUH01016256">
    <property type="protein sequence ID" value="MQM23416.1"/>
    <property type="molecule type" value="Genomic_DNA"/>
</dbReference>
<feature type="transmembrane region" description="Helical" evidence="1">
    <location>
        <begin position="84"/>
        <end position="103"/>
    </location>
</feature>
<protein>
    <submittedName>
        <fullName evidence="2">Uncharacterized protein</fullName>
    </submittedName>
</protein>
<keyword evidence="1" id="KW-1133">Transmembrane helix</keyword>
<evidence type="ECO:0000313" key="2">
    <source>
        <dbReference type="EMBL" id="MQM23416.1"/>
    </source>
</evidence>
<feature type="transmembrane region" description="Helical" evidence="1">
    <location>
        <begin position="54"/>
        <end position="77"/>
    </location>
</feature>
<sequence>VWICGFGFEFRPSLMAWGRDKGFTFRFVLELRLGLFSDLDMDIFSFGFDFDFDFGFGFGFGFDFGFGFGFGFDLAYLGGLWLRYGISGFSEVVAAAFALYHALSCDDDYLPTNADDLEMLLLLEPPLTVELLTLLELADFEGRQ</sequence>
<keyword evidence="3" id="KW-1185">Reference proteome</keyword>
<dbReference type="Proteomes" id="UP000652761">
    <property type="component" value="Unassembled WGS sequence"/>
</dbReference>
<organism evidence="2 3">
    <name type="scientific">Colocasia esculenta</name>
    <name type="common">Wild taro</name>
    <name type="synonym">Arum esculentum</name>
    <dbReference type="NCBI Taxonomy" id="4460"/>
    <lineage>
        <taxon>Eukaryota</taxon>
        <taxon>Viridiplantae</taxon>
        <taxon>Streptophyta</taxon>
        <taxon>Embryophyta</taxon>
        <taxon>Tracheophyta</taxon>
        <taxon>Spermatophyta</taxon>
        <taxon>Magnoliopsida</taxon>
        <taxon>Liliopsida</taxon>
        <taxon>Araceae</taxon>
        <taxon>Aroideae</taxon>
        <taxon>Colocasieae</taxon>
        <taxon>Colocasia</taxon>
    </lineage>
</organism>
<keyword evidence="1" id="KW-0812">Transmembrane</keyword>
<proteinExistence type="predicted"/>
<gene>
    <name evidence="2" type="ORF">Taro_056480</name>
</gene>
<keyword evidence="1" id="KW-0472">Membrane</keyword>
<evidence type="ECO:0000313" key="3">
    <source>
        <dbReference type="Proteomes" id="UP000652761"/>
    </source>
</evidence>
<evidence type="ECO:0000256" key="1">
    <source>
        <dbReference type="SAM" id="Phobius"/>
    </source>
</evidence>